<dbReference type="InterPro" id="IPR036380">
    <property type="entry name" value="Isochorismatase-like_sf"/>
</dbReference>
<accession>A0A5K0UAF5</accession>
<dbReference type="EMBL" id="UPSH01000001">
    <property type="protein sequence ID" value="VBB18705.1"/>
    <property type="molecule type" value="Genomic_DNA"/>
</dbReference>
<protein>
    <submittedName>
        <fullName evidence="3">Bifunctional nicotinamidase/pyrazinamidase</fullName>
    </submittedName>
</protein>
<evidence type="ECO:0000256" key="2">
    <source>
        <dbReference type="ARBA" id="ARBA00022801"/>
    </source>
</evidence>
<dbReference type="Proteomes" id="UP000594342">
    <property type="component" value="Unassembled WGS sequence"/>
</dbReference>
<comment type="similarity">
    <text evidence="1">Belongs to the isochorismatase family.</text>
</comment>
<gene>
    <name evidence="3" type="ORF">YASMINEVIRUS_1237</name>
</gene>
<keyword evidence="4" id="KW-1185">Reference proteome</keyword>
<dbReference type="PANTHER" id="PTHR11080">
    <property type="entry name" value="PYRAZINAMIDASE/NICOTINAMIDASE"/>
    <property type="match status" value="1"/>
</dbReference>
<name>A0A5K0UAF5_9VIRU</name>
<evidence type="ECO:0000313" key="3">
    <source>
        <dbReference type="EMBL" id="VBB18705.1"/>
    </source>
</evidence>
<dbReference type="InterPro" id="IPR052347">
    <property type="entry name" value="Isochorismatase_Nicotinamidase"/>
</dbReference>
<evidence type="ECO:0000313" key="4">
    <source>
        <dbReference type="Proteomes" id="UP000594342"/>
    </source>
</evidence>
<evidence type="ECO:0000256" key="1">
    <source>
        <dbReference type="ARBA" id="ARBA00006336"/>
    </source>
</evidence>
<sequence>MASHYAPYGEHHKIKKLVHKSLTPSTAPIVPVNSEKKQGKSVLLVIDVQNDFLPGGSLPVMGHKQDKGVRECEMMINSINELILSNAFDFYVFVQDVHPSDHSSLASTHRGKAPFDVVSVTSKVTNQTRQQVLWPDHCQIKDSSVYDGVALSDKLVLPFDPKEWKTITNKISAENPIVPASSIVSSGSNNKGINTTTDAAIDDDASEARKSLMNELLKKSYIMWKGVEKDTEPYSSFKNFDGDETGLRRFLTSKGVKDVYVCGLARDLCVWWSCADGTTYEYIDVDGSTKKEFSINCVLDASIPVPGSIKLPDYDPEGSSPHQEVVKRLTPESVHGDVEKNNVEGNSWVKAFLEPYGIKAVSWVDTIDDLSSRTQSASNSKVADEQIVQKGGSIFVKGKVAKKSNKQNRPHVVMSNGADLDFLRALK</sequence>
<organism evidence="3 4">
    <name type="scientific">Yasminevirus sp. GU-2018</name>
    <dbReference type="NCBI Taxonomy" id="2420051"/>
    <lineage>
        <taxon>Viruses</taxon>
        <taxon>Varidnaviria</taxon>
        <taxon>Bamfordvirae</taxon>
        <taxon>Nucleocytoviricota</taxon>
        <taxon>Megaviricetes</taxon>
        <taxon>Imitervirales</taxon>
        <taxon>Mimiviridae</taxon>
        <taxon>Klosneuvirinae</taxon>
        <taxon>Yasminevirus</taxon>
        <taxon>Yasminevirus saudimassiliense</taxon>
    </lineage>
</organism>
<dbReference type="GO" id="GO:0016787">
    <property type="term" value="F:hydrolase activity"/>
    <property type="evidence" value="ECO:0007669"/>
    <property type="project" value="UniProtKB-KW"/>
</dbReference>
<comment type="caution">
    <text evidence="3">The sequence shown here is derived from an EMBL/GenBank/DDBJ whole genome shotgun (WGS) entry which is preliminary data.</text>
</comment>
<dbReference type="SUPFAM" id="SSF52499">
    <property type="entry name" value="Isochorismatase-like hydrolases"/>
    <property type="match status" value="1"/>
</dbReference>
<keyword evidence="2" id="KW-0378">Hydrolase</keyword>
<dbReference type="PANTHER" id="PTHR11080:SF2">
    <property type="entry name" value="LD05707P"/>
    <property type="match status" value="1"/>
</dbReference>
<reference evidence="3 4" key="1">
    <citation type="submission" date="2018-10" db="EMBL/GenBank/DDBJ databases">
        <authorList>
            <consortium name="IHU Genomes"/>
        </authorList>
    </citation>
    <scope>NUCLEOTIDE SEQUENCE [LARGE SCALE GENOMIC DNA]</scope>
    <source>
        <strain evidence="3 4">A1</strain>
    </source>
</reference>
<proteinExistence type="inferred from homology"/>
<dbReference type="Gene3D" id="3.40.50.850">
    <property type="entry name" value="Isochorismatase-like"/>
    <property type="match status" value="1"/>
</dbReference>